<dbReference type="GO" id="GO:0008483">
    <property type="term" value="F:transaminase activity"/>
    <property type="evidence" value="ECO:0007669"/>
    <property type="project" value="UniProtKB-KW"/>
</dbReference>
<dbReference type="PANTHER" id="PTHR32387">
    <property type="entry name" value="WU:FJ29H11"/>
    <property type="match status" value="1"/>
</dbReference>
<evidence type="ECO:0000313" key="5">
    <source>
        <dbReference type="Proteomes" id="UP000243579"/>
    </source>
</evidence>
<evidence type="ECO:0000313" key="4">
    <source>
        <dbReference type="EMBL" id="OQR87692.1"/>
    </source>
</evidence>
<evidence type="ECO:0000256" key="1">
    <source>
        <dbReference type="SAM" id="Coils"/>
    </source>
</evidence>
<protein>
    <submittedName>
        <fullName evidence="4">Phosphoserine aminotransferase</fullName>
    </submittedName>
</protein>
<sequence length="2220" mass="240174">MQRTPAPPPPGPSHVLWQLERDVDAIRREWSNGPPTFLSSKSLLDTLCLRMNVMSFVDLNIGAPYAIPAIRQVIDIENSLWDFVGVFVTSRAVATVHDAEAAFLQLHRVASFDALGVGTSFALAPAVAYHFQLQSPLPVAKLTTKDVLVHLRDFRFMLNRQTTDPAIFLAYLAEKVGHPAGSLGVAVQNMPRSLELMRRIYYEEQKQLRELENDFRKDIADRVFEIAKTKFSAENRTKAIDDALTSQSIALPEGNQKANVNARLASTFLQKVSRLDAELDHQICKYRDRLPKNIATTIAAQDVKLRNKVVHKKHQHNKSRATVIAWVLCSIIAKTRVLLDAENLEPMNKQTTASDDDECKCCCVGKDACQCQCTCSCHSVDDDSDDDDVADDDDTEAKVAKALADDAPPPRPTPPAAATSEMPMDSTKLDAIRKRLERLADEATDAADTIRRLRAIEVDFEVPSLLALAVQPMSPPLPLPLQTPAWPSVLRPQVEALVYQCRVALHDFATPPSPALKTMATAAIQAEFGWDAVPAGVLASAAPSAAAVVFPYPLLTGTTPPTLSLPLATVLSSIRALPCLVDLEAALGWATNCAPEFGPFLPFVQQHLPHLPLLRLPGPTFVKLDATSTPASLQMSATTGDDLAVHMLSVVAKTREACPWELLEAAATTVLKQVAAPCAVVLAALARVPHPCLLPLVAPSLLKVLATVVHRMPEELWRACRTDADQMRLALLGTLANVPLWQVHHQQFLATGRLPPLAAPSVAAVVTPVALPMTPTMPKDAVASTDTTSTASVTAPAFDATDAADAPTVDGTACRELIARIRRENFGIGLAVTPETHMFLQRQHQRLERALKRLSEELYAASTHFVLELLQNADDNAYADGVVPRVTFAVSPDNINFFCNEIGFQPGHIRALCDVGASTKAQATGFIGQKGIGFKSVFAVTHAPEIHSNGYHLRFDASPDHDLGPDHVNYVLPYWIDVPRFPDPHTGTHMHFPLHPQAQQQLQTTCALLRQIEPSILLFLRQLQSLEITNAVDGTAVQYAKSWRSPEVVELRSASTVQEWYVAKKTLQVPAAGLRDQVAPGALTTIQVAFPIADGDVHPLQAVFAYLPLQSYGFRCILQADFEVPSSREAVLDSAWNRWLLVEFPALFVDAFTALVQLHPHLIRLVPLVHEVQPPFHVCAQEICVRLQSAPIVQTTAGDWVAPTAVLDPLDAFGDDTAPTPSVAVLREVVDKAYLHPSFAAWLSPEMKRALGIQALNSAHVLHVASAVAARIDLDLAWRTRLLGTLASLAHRERQVAAVARQAQQVPLLPVQTATGGFALATPASTVFAPTDVAMAIPFASAIQLMATPPPTPTTQQFLTAAGVKSLDATDVLLHHVLPYAREHVTATDHAAAMAFVLEYAAGRAVAAPVVAAVREALHVRTTRGQLVPLAQPHLFLSNPSVPSTEFEMLPVVDAGAYGDAAPAFFASTLRLPCVLALDGDSVPGLDTVVAYATETRNVAVASALLRYLDTAWRGAHTTTLTSAVACLAQHAWVPVQVAQGSVCLVRPNVAFVLPKTTPPPLRKFHPVLAIHVTNPALLAMLNVRQGLGVDDVVALLKSARLDDSAVVACYHHLGQLWLELDDAARAALRAAFAATPLLRIGAQRWTTSQCVWKMAESALPGIVALAGVLPKTVKDFVLAIGVPATPTMATVIGALTNGAVDDTGPYLAFVAANWHDAIVHKAALEAVPFLTSTAGQRVALATDLRWTKGVPSWYPALQLSQPLVDISASANAPFEALIQAWPTHGLEHAITTAPDEWSARAVAVCADAAVPYTTKQALVLDVLTLWKDAGVATLLKDARMYPTQAQTFVPIGDVCVLVAADGATGSPPQLPHPALLDLPIDETLRGYLVGLGASTLPFATRALCDFLVEDESRLRDHVCQQLDAAADKLPPTTVALSTLRASLRCAIVANLRVEYAIEGRVVRQNKVPIALLDGRLYIEEPVHEYAIYLTLAQHLYGASELASSVANALFVTSLQPPTTDAAVNTQHLWSHVTPTTPSTKRRRDWAQPQALEPAGKRARPANGAVFQVAMAPPPYAQQAPYRPQVLTEEMRLAIGRAGEAHVYELLRATHGDAVEWVNELQETGLPYDICINGGSGGREYIEVKSTSTFDKVVFEMSVQELDFAGQHGSQYIIYRVFQVKPHVGPVVDCPIVKLRNPMTLLKQKKLKLSIAMDDSVLRN</sequence>
<dbReference type="STRING" id="1202772.A0A1V9YPP1"/>
<feature type="region of interest" description="Disordered" evidence="2">
    <location>
        <begin position="401"/>
        <end position="426"/>
    </location>
</feature>
<reference evidence="4 5" key="1">
    <citation type="journal article" date="2014" name="Genome Biol. Evol.">
        <title>The secreted proteins of Achlya hypogyna and Thraustotheca clavata identify the ancestral oomycete secretome and reveal gene acquisitions by horizontal gene transfer.</title>
        <authorList>
            <person name="Misner I."/>
            <person name="Blouin N."/>
            <person name="Leonard G."/>
            <person name="Richards T.A."/>
            <person name="Lane C.E."/>
        </authorList>
    </citation>
    <scope>NUCLEOTIDE SEQUENCE [LARGE SCALE GENOMIC DNA]</scope>
    <source>
        <strain evidence="4 5">ATCC 48635</strain>
    </source>
</reference>
<dbReference type="Pfam" id="PF13020">
    <property type="entry name" value="NOV_C"/>
    <property type="match status" value="1"/>
</dbReference>
<gene>
    <name evidence="4" type="ORF">ACHHYP_08191</name>
</gene>
<dbReference type="PANTHER" id="PTHR32387:SF0">
    <property type="entry name" value="PROTEIN NO VEIN"/>
    <property type="match status" value="1"/>
</dbReference>
<proteinExistence type="predicted"/>
<feature type="coiled-coil region" evidence="1">
    <location>
        <begin position="429"/>
        <end position="456"/>
    </location>
</feature>
<keyword evidence="5" id="KW-1185">Reference proteome</keyword>
<keyword evidence="4" id="KW-0032">Aminotransferase</keyword>
<accession>A0A1V9YPP1</accession>
<feature type="domain" description="Protein NO VEIN C-terminal" evidence="3">
    <location>
        <begin position="2099"/>
        <end position="2181"/>
    </location>
</feature>
<dbReference type="InterPro" id="IPR052957">
    <property type="entry name" value="Auxin_embryo_med"/>
</dbReference>
<feature type="region of interest" description="Disordered" evidence="2">
    <location>
        <begin position="2031"/>
        <end position="2060"/>
    </location>
</feature>
<dbReference type="OrthoDB" id="78013at2759"/>
<dbReference type="Proteomes" id="UP000243579">
    <property type="component" value="Unassembled WGS sequence"/>
</dbReference>
<dbReference type="SUPFAM" id="SSF55874">
    <property type="entry name" value="ATPase domain of HSP90 chaperone/DNA topoisomerase II/histidine kinase"/>
    <property type="match status" value="1"/>
</dbReference>
<dbReference type="NCBIfam" id="NF047352">
    <property type="entry name" value="P_loop_sacsin"/>
    <property type="match status" value="1"/>
</dbReference>
<dbReference type="InterPro" id="IPR036890">
    <property type="entry name" value="HATPase_C_sf"/>
</dbReference>
<comment type="caution">
    <text evidence="4">The sequence shown here is derived from an EMBL/GenBank/DDBJ whole genome shotgun (WGS) entry which is preliminary data.</text>
</comment>
<evidence type="ECO:0000259" key="3">
    <source>
        <dbReference type="Pfam" id="PF13020"/>
    </source>
</evidence>
<evidence type="ECO:0000256" key="2">
    <source>
        <dbReference type="SAM" id="MobiDB-lite"/>
    </source>
</evidence>
<dbReference type="InterPro" id="IPR024975">
    <property type="entry name" value="NOV_C"/>
</dbReference>
<organism evidence="4 5">
    <name type="scientific">Achlya hypogyna</name>
    <name type="common">Oomycete</name>
    <name type="synonym">Protoachlya hypogyna</name>
    <dbReference type="NCBI Taxonomy" id="1202772"/>
    <lineage>
        <taxon>Eukaryota</taxon>
        <taxon>Sar</taxon>
        <taxon>Stramenopiles</taxon>
        <taxon>Oomycota</taxon>
        <taxon>Saprolegniomycetes</taxon>
        <taxon>Saprolegniales</taxon>
        <taxon>Achlyaceae</taxon>
        <taxon>Achlya</taxon>
    </lineage>
</organism>
<keyword evidence="1" id="KW-0175">Coiled coil</keyword>
<dbReference type="EMBL" id="JNBR01001427">
    <property type="protein sequence ID" value="OQR87692.1"/>
    <property type="molecule type" value="Genomic_DNA"/>
</dbReference>
<dbReference type="Gene3D" id="3.30.565.10">
    <property type="entry name" value="Histidine kinase-like ATPase, C-terminal domain"/>
    <property type="match status" value="1"/>
</dbReference>
<keyword evidence="4" id="KW-0808">Transferase</keyword>
<name>A0A1V9YPP1_ACHHY</name>